<keyword evidence="1" id="KW-0597">Phosphoprotein</keyword>
<dbReference type="RefSeq" id="WP_108370884.1">
    <property type="nucleotide sequence ID" value="NZ_CP028811.1"/>
</dbReference>
<protein>
    <submittedName>
        <fullName evidence="4">DNA-binding response regulator</fullName>
    </submittedName>
</protein>
<dbReference type="Pfam" id="PF04397">
    <property type="entry name" value="LytTR"/>
    <property type="match status" value="1"/>
</dbReference>
<accession>A0A2S0RGK1</accession>
<evidence type="ECO:0000313" key="5">
    <source>
        <dbReference type="Proteomes" id="UP000244193"/>
    </source>
</evidence>
<dbReference type="Gene3D" id="3.40.50.2300">
    <property type="match status" value="1"/>
</dbReference>
<dbReference type="GO" id="GO:0000156">
    <property type="term" value="F:phosphorelay response regulator activity"/>
    <property type="evidence" value="ECO:0007669"/>
    <property type="project" value="InterPro"/>
</dbReference>
<dbReference type="Proteomes" id="UP000244193">
    <property type="component" value="Chromosome"/>
</dbReference>
<dbReference type="SUPFAM" id="SSF52172">
    <property type="entry name" value="CheY-like"/>
    <property type="match status" value="1"/>
</dbReference>
<dbReference type="OrthoDB" id="2168082at2"/>
<name>A0A2S0RGK1_9FLAO</name>
<dbReference type="InterPro" id="IPR007492">
    <property type="entry name" value="LytTR_DNA-bd_dom"/>
</dbReference>
<dbReference type="InterPro" id="IPR001789">
    <property type="entry name" value="Sig_transdc_resp-reg_receiver"/>
</dbReference>
<dbReference type="SMART" id="SM00448">
    <property type="entry name" value="REC"/>
    <property type="match status" value="1"/>
</dbReference>
<sequence length="253" mass="29159">MRKIRALIVDDEINARSLLQHLLGEHCPEVTVVACAEDVRTAVKWINKQPVDMVFLDVEMPNENGFALFDYFNKPTFETVFCTAYSQYAIKAFEVSAVDYVLKPIGISKLKEAVKKVAERLDRVQPPHQIEVLKENLSGSQIRKIGVHIGDGIVFMDLDDIHYFEADGSYTTIHHTGGRDLAVKKIKHFEDLLANDNRFFRIHRSYLVNITQIKKYSKKEGFSVTYDGKNLLPVSREKKEEFENFMQRNNFIS</sequence>
<dbReference type="GO" id="GO:0003677">
    <property type="term" value="F:DNA binding"/>
    <property type="evidence" value="ECO:0007669"/>
    <property type="project" value="UniProtKB-KW"/>
</dbReference>
<dbReference type="EMBL" id="CP028811">
    <property type="protein sequence ID" value="AWA30231.1"/>
    <property type="molecule type" value="Genomic_DNA"/>
</dbReference>
<dbReference type="InterPro" id="IPR046947">
    <property type="entry name" value="LytR-like"/>
</dbReference>
<evidence type="ECO:0000259" key="2">
    <source>
        <dbReference type="PROSITE" id="PS50110"/>
    </source>
</evidence>
<dbReference type="AlphaFoldDB" id="A0A2S0RGK1"/>
<dbReference type="SMART" id="SM00850">
    <property type="entry name" value="LytTR"/>
    <property type="match status" value="1"/>
</dbReference>
<evidence type="ECO:0000259" key="3">
    <source>
        <dbReference type="PROSITE" id="PS50930"/>
    </source>
</evidence>
<dbReference type="PANTHER" id="PTHR37299:SF1">
    <property type="entry name" value="STAGE 0 SPORULATION PROTEIN A HOMOLOG"/>
    <property type="match status" value="1"/>
</dbReference>
<evidence type="ECO:0000313" key="4">
    <source>
        <dbReference type="EMBL" id="AWA30231.1"/>
    </source>
</evidence>
<dbReference type="PROSITE" id="PS50110">
    <property type="entry name" value="RESPONSE_REGULATORY"/>
    <property type="match status" value="1"/>
</dbReference>
<dbReference type="KEGG" id="fmg:HYN48_09135"/>
<dbReference type="Gene3D" id="2.40.50.1020">
    <property type="entry name" value="LytTr DNA-binding domain"/>
    <property type="match status" value="1"/>
</dbReference>
<evidence type="ECO:0000256" key="1">
    <source>
        <dbReference type="PROSITE-ProRule" id="PRU00169"/>
    </source>
</evidence>
<feature type="domain" description="HTH LytTR-type" evidence="3">
    <location>
        <begin position="145"/>
        <end position="248"/>
    </location>
</feature>
<dbReference type="Pfam" id="PF00072">
    <property type="entry name" value="Response_reg"/>
    <property type="match status" value="1"/>
</dbReference>
<feature type="domain" description="Response regulatory" evidence="2">
    <location>
        <begin position="5"/>
        <end position="118"/>
    </location>
</feature>
<keyword evidence="4" id="KW-0238">DNA-binding</keyword>
<dbReference type="InterPro" id="IPR011006">
    <property type="entry name" value="CheY-like_superfamily"/>
</dbReference>
<feature type="modified residue" description="4-aspartylphosphate" evidence="1">
    <location>
        <position position="57"/>
    </location>
</feature>
<keyword evidence="5" id="KW-1185">Reference proteome</keyword>
<proteinExistence type="predicted"/>
<organism evidence="4 5">
    <name type="scientific">Flavobacterium magnum</name>
    <dbReference type="NCBI Taxonomy" id="2162713"/>
    <lineage>
        <taxon>Bacteria</taxon>
        <taxon>Pseudomonadati</taxon>
        <taxon>Bacteroidota</taxon>
        <taxon>Flavobacteriia</taxon>
        <taxon>Flavobacteriales</taxon>
        <taxon>Flavobacteriaceae</taxon>
        <taxon>Flavobacterium</taxon>
    </lineage>
</organism>
<gene>
    <name evidence="4" type="ORF">HYN48_09135</name>
</gene>
<dbReference type="PROSITE" id="PS50930">
    <property type="entry name" value="HTH_LYTTR"/>
    <property type="match status" value="1"/>
</dbReference>
<reference evidence="4 5" key="1">
    <citation type="submission" date="2018-04" db="EMBL/GenBank/DDBJ databases">
        <title>Genome sequencing of Flavobacterium sp. HYN0048.</title>
        <authorList>
            <person name="Yi H."/>
            <person name="Baek C."/>
        </authorList>
    </citation>
    <scope>NUCLEOTIDE SEQUENCE [LARGE SCALE GENOMIC DNA]</scope>
    <source>
        <strain evidence="4 5">HYN0048</strain>
    </source>
</reference>
<dbReference type="PANTHER" id="PTHR37299">
    <property type="entry name" value="TRANSCRIPTIONAL REGULATOR-RELATED"/>
    <property type="match status" value="1"/>
</dbReference>